<dbReference type="Proteomes" id="UP000215914">
    <property type="component" value="Chromosome 3"/>
</dbReference>
<dbReference type="EMBL" id="CM007892">
    <property type="protein sequence ID" value="OTG32199.1"/>
    <property type="molecule type" value="Genomic_DNA"/>
</dbReference>
<reference evidence="3" key="1">
    <citation type="journal article" date="2017" name="Nature">
        <title>The sunflower genome provides insights into oil metabolism, flowering and Asterid evolution.</title>
        <authorList>
            <person name="Badouin H."/>
            <person name="Gouzy J."/>
            <person name="Grassa C.J."/>
            <person name="Murat F."/>
            <person name="Staton S.E."/>
            <person name="Cottret L."/>
            <person name="Lelandais-Briere C."/>
            <person name="Owens G.L."/>
            <person name="Carrere S."/>
            <person name="Mayjonade B."/>
            <person name="Legrand L."/>
            <person name="Gill N."/>
            <person name="Kane N.C."/>
            <person name="Bowers J.E."/>
            <person name="Hubner S."/>
            <person name="Bellec A."/>
            <person name="Berard A."/>
            <person name="Berges H."/>
            <person name="Blanchet N."/>
            <person name="Boniface M.C."/>
            <person name="Brunel D."/>
            <person name="Catrice O."/>
            <person name="Chaidir N."/>
            <person name="Claudel C."/>
            <person name="Donnadieu C."/>
            <person name="Faraut T."/>
            <person name="Fievet G."/>
            <person name="Helmstetter N."/>
            <person name="King M."/>
            <person name="Knapp S.J."/>
            <person name="Lai Z."/>
            <person name="Le Paslier M.C."/>
            <person name="Lippi Y."/>
            <person name="Lorenzon L."/>
            <person name="Mandel J.R."/>
            <person name="Marage G."/>
            <person name="Marchand G."/>
            <person name="Marquand E."/>
            <person name="Bret-Mestries E."/>
            <person name="Morien E."/>
            <person name="Nambeesan S."/>
            <person name="Nguyen T."/>
            <person name="Pegot-Espagnet P."/>
            <person name="Pouilly N."/>
            <person name="Raftis F."/>
            <person name="Sallet E."/>
            <person name="Schiex T."/>
            <person name="Thomas J."/>
            <person name="Vandecasteele C."/>
            <person name="Vares D."/>
            <person name="Vear F."/>
            <person name="Vautrin S."/>
            <person name="Crespi M."/>
            <person name="Mangin B."/>
            <person name="Burke J.M."/>
            <person name="Salse J."/>
            <person name="Munos S."/>
            <person name="Vincourt P."/>
            <person name="Rieseberg L.H."/>
            <person name="Langlade N.B."/>
        </authorList>
    </citation>
    <scope>NUCLEOTIDE SEQUENCE [LARGE SCALE GENOMIC DNA]</scope>
    <source>
        <strain evidence="3">cv. SF193</strain>
    </source>
</reference>
<evidence type="ECO:0000313" key="3">
    <source>
        <dbReference type="Proteomes" id="UP000215914"/>
    </source>
</evidence>
<evidence type="ECO:0000256" key="1">
    <source>
        <dbReference type="SAM" id="MobiDB-lite"/>
    </source>
</evidence>
<proteinExistence type="predicted"/>
<feature type="compositionally biased region" description="Basic and acidic residues" evidence="1">
    <location>
        <begin position="11"/>
        <end position="27"/>
    </location>
</feature>
<dbReference type="AlphaFoldDB" id="A0A251VAA6"/>
<protein>
    <submittedName>
        <fullName evidence="2">Uncharacterized protein</fullName>
    </submittedName>
</protein>
<name>A0A251VAA6_HELAN</name>
<feature type="region of interest" description="Disordered" evidence="1">
    <location>
        <begin position="1"/>
        <end position="79"/>
    </location>
</feature>
<gene>
    <name evidence="2" type="ORF">HannXRQ_Chr03g0084011</name>
</gene>
<dbReference type="InParanoid" id="A0A251VAA6"/>
<evidence type="ECO:0000313" key="2">
    <source>
        <dbReference type="EMBL" id="OTG32199.1"/>
    </source>
</evidence>
<organism evidence="2 3">
    <name type="scientific">Helianthus annuus</name>
    <name type="common">Common sunflower</name>
    <dbReference type="NCBI Taxonomy" id="4232"/>
    <lineage>
        <taxon>Eukaryota</taxon>
        <taxon>Viridiplantae</taxon>
        <taxon>Streptophyta</taxon>
        <taxon>Embryophyta</taxon>
        <taxon>Tracheophyta</taxon>
        <taxon>Spermatophyta</taxon>
        <taxon>Magnoliopsida</taxon>
        <taxon>eudicotyledons</taxon>
        <taxon>Gunneridae</taxon>
        <taxon>Pentapetalae</taxon>
        <taxon>asterids</taxon>
        <taxon>campanulids</taxon>
        <taxon>Asterales</taxon>
        <taxon>Asteraceae</taxon>
        <taxon>Asteroideae</taxon>
        <taxon>Heliantheae alliance</taxon>
        <taxon>Heliantheae</taxon>
        <taxon>Helianthus</taxon>
    </lineage>
</organism>
<keyword evidence="3" id="KW-1185">Reference proteome</keyword>
<accession>A0A251VAA6</accession>
<sequence>MKAKSPVPLADKPRGNHEEKARSKEFQVAKSPVPLADKPRGNHEEKARSKGTKKKDEDQANESNRTHTFQERFRIQTLC</sequence>
<feature type="compositionally biased region" description="Basic and acidic residues" evidence="1">
    <location>
        <begin position="37"/>
        <end position="79"/>
    </location>
</feature>